<dbReference type="InterPro" id="IPR036388">
    <property type="entry name" value="WH-like_DNA-bd_sf"/>
</dbReference>
<dbReference type="EMBL" id="QXJM01000039">
    <property type="protein sequence ID" value="RIE02197.1"/>
    <property type="molecule type" value="Genomic_DNA"/>
</dbReference>
<evidence type="ECO:0000313" key="3">
    <source>
        <dbReference type="Proteomes" id="UP000266340"/>
    </source>
</evidence>
<dbReference type="SMART" id="SM01012">
    <property type="entry name" value="ANTAR"/>
    <property type="match status" value="1"/>
</dbReference>
<dbReference type="Proteomes" id="UP000266340">
    <property type="component" value="Unassembled WGS sequence"/>
</dbReference>
<reference evidence="2 3" key="1">
    <citation type="submission" date="2018-09" db="EMBL/GenBank/DDBJ databases">
        <title>Cohnella cavernae sp. nov., isolated from a karst cave.</title>
        <authorList>
            <person name="Zhu H."/>
        </authorList>
    </citation>
    <scope>NUCLEOTIDE SEQUENCE [LARGE SCALE GENOMIC DNA]</scope>
    <source>
        <strain evidence="2 3">K2E09-144</strain>
    </source>
</reference>
<gene>
    <name evidence="2" type="ORF">D3H35_15770</name>
</gene>
<dbReference type="SUPFAM" id="SSF52172">
    <property type="entry name" value="CheY-like"/>
    <property type="match status" value="1"/>
</dbReference>
<feature type="domain" description="ANTAR" evidence="1">
    <location>
        <begin position="116"/>
        <end position="177"/>
    </location>
</feature>
<organism evidence="2 3">
    <name type="scientific">Cohnella faecalis</name>
    <dbReference type="NCBI Taxonomy" id="2315694"/>
    <lineage>
        <taxon>Bacteria</taxon>
        <taxon>Bacillati</taxon>
        <taxon>Bacillota</taxon>
        <taxon>Bacilli</taxon>
        <taxon>Bacillales</taxon>
        <taxon>Paenibacillaceae</taxon>
        <taxon>Cohnella</taxon>
    </lineage>
</organism>
<dbReference type="AlphaFoldDB" id="A0A398CQU7"/>
<dbReference type="Pfam" id="PF03861">
    <property type="entry name" value="ANTAR"/>
    <property type="match status" value="1"/>
</dbReference>
<dbReference type="Gene3D" id="1.10.10.10">
    <property type="entry name" value="Winged helix-like DNA-binding domain superfamily/Winged helix DNA-binding domain"/>
    <property type="match status" value="1"/>
</dbReference>
<dbReference type="PROSITE" id="PS50921">
    <property type="entry name" value="ANTAR"/>
    <property type="match status" value="1"/>
</dbReference>
<name>A0A398CQU7_9BACL</name>
<dbReference type="OrthoDB" id="9795002at2"/>
<dbReference type="GO" id="GO:0003723">
    <property type="term" value="F:RNA binding"/>
    <property type="evidence" value="ECO:0007669"/>
    <property type="project" value="InterPro"/>
</dbReference>
<dbReference type="RefSeq" id="WP_119150236.1">
    <property type="nucleotide sequence ID" value="NZ_JBHSOV010000001.1"/>
</dbReference>
<dbReference type="InterPro" id="IPR011006">
    <property type="entry name" value="CheY-like_superfamily"/>
</dbReference>
<proteinExistence type="predicted"/>
<dbReference type="InterPro" id="IPR005561">
    <property type="entry name" value="ANTAR"/>
</dbReference>
<keyword evidence="3" id="KW-1185">Reference proteome</keyword>
<protein>
    <submittedName>
        <fullName evidence="2">ANTAR domain-containing protein</fullName>
    </submittedName>
</protein>
<accession>A0A398CQU7</accession>
<evidence type="ECO:0000313" key="2">
    <source>
        <dbReference type="EMBL" id="RIE02197.1"/>
    </source>
</evidence>
<evidence type="ECO:0000259" key="1">
    <source>
        <dbReference type="PROSITE" id="PS50921"/>
    </source>
</evidence>
<sequence>MYKPLVWLEEGLDPAPVNKLAQACAALTCVRSENELKSSVASASAVILHVSYSKLRDRQITVIGLRRMPILWLCAEPRTPMELESGYSLDGILYPSMTGREIEWALKWGTRAFQERRRWLEEKEQLLQRLEERKWVDQAKGILCEIKGISESEAYDFLRKQAMNERKRIGEVAASIVKVYQLIHG</sequence>
<comment type="caution">
    <text evidence="2">The sequence shown here is derived from an EMBL/GenBank/DDBJ whole genome shotgun (WGS) entry which is preliminary data.</text>
</comment>